<sequence>MSRNRDQAMFCVMVILMFLALSPLLKKLYLNRIHGHASNLFHVNPTKNGGLISQKGASCNFLIEVTSYLSVGGRGVISWLPQLTDLPLLNCT</sequence>
<dbReference type="EMBL" id="BPLQ01013033">
    <property type="protein sequence ID" value="GIY69313.1"/>
    <property type="molecule type" value="Genomic_DNA"/>
</dbReference>
<keyword evidence="2" id="KW-1185">Reference proteome</keyword>
<proteinExistence type="predicted"/>
<evidence type="ECO:0000313" key="1">
    <source>
        <dbReference type="EMBL" id="GIY69313.1"/>
    </source>
</evidence>
<reference evidence="1 2" key="1">
    <citation type="submission" date="2021-06" db="EMBL/GenBank/DDBJ databases">
        <title>Caerostris darwini draft genome.</title>
        <authorList>
            <person name="Kono N."/>
            <person name="Arakawa K."/>
        </authorList>
    </citation>
    <scope>NUCLEOTIDE SEQUENCE [LARGE SCALE GENOMIC DNA]</scope>
</reference>
<comment type="caution">
    <text evidence="1">The sequence shown here is derived from an EMBL/GenBank/DDBJ whole genome shotgun (WGS) entry which is preliminary data.</text>
</comment>
<dbReference type="AlphaFoldDB" id="A0AAV4VGZ2"/>
<protein>
    <submittedName>
        <fullName evidence="1">Uncharacterized protein</fullName>
    </submittedName>
</protein>
<evidence type="ECO:0000313" key="2">
    <source>
        <dbReference type="Proteomes" id="UP001054837"/>
    </source>
</evidence>
<accession>A0AAV4VGZ2</accession>
<name>A0AAV4VGZ2_9ARAC</name>
<dbReference type="Proteomes" id="UP001054837">
    <property type="component" value="Unassembled WGS sequence"/>
</dbReference>
<organism evidence="1 2">
    <name type="scientific">Caerostris darwini</name>
    <dbReference type="NCBI Taxonomy" id="1538125"/>
    <lineage>
        <taxon>Eukaryota</taxon>
        <taxon>Metazoa</taxon>
        <taxon>Ecdysozoa</taxon>
        <taxon>Arthropoda</taxon>
        <taxon>Chelicerata</taxon>
        <taxon>Arachnida</taxon>
        <taxon>Araneae</taxon>
        <taxon>Araneomorphae</taxon>
        <taxon>Entelegynae</taxon>
        <taxon>Araneoidea</taxon>
        <taxon>Araneidae</taxon>
        <taxon>Caerostris</taxon>
    </lineage>
</organism>
<gene>
    <name evidence="1" type="ORF">CDAR_121171</name>
</gene>